<evidence type="ECO:0000259" key="2">
    <source>
        <dbReference type="Pfam" id="PF16694"/>
    </source>
</evidence>
<dbReference type="AlphaFoldDB" id="A0A090TQ33"/>
<dbReference type="Gene3D" id="3.50.70.20">
    <property type="entry name" value="Cytochrome P460"/>
    <property type="match status" value="1"/>
</dbReference>
<accession>A0A090TQ33</accession>
<dbReference type="Proteomes" id="UP000029224">
    <property type="component" value="Unassembled WGS sequence"/>
</dbReference>
<proteinExistence type="predicted"/>
<dbReference type="EMBL" id="BBMT01000003">
    <property type="protein sequence ID" value="GAL33272.1"/>
    <property type="molecule type" value="Genomic_DNA"/>
</dbReference>
<protein>
    <recommendedName>
        <fullName evidence="2">Cytochrome P460 domain-containing protein</fullName>
    </recommendedName>
</protein>
<name>A0A090TQ33_9VIBR</name>
<feature type="chain" id="PRO_5001864539" description="Cytochrome P460 domain-containing protein" evidence="1">
    <location>
        <begin position="19"/>
        <end position="118"/>
    </location>
</feature>
<dbReference type="OrthoDB" id="511546at2"/>
<dbReference type="Pfam" id="PF16694">
    <property type="entry name" value="Cytochrome_P460"/>
    <property type="match status" value="1"/>
</dbReference>
<evidence type="ECO:0000313" key="3">
    <source>
        <dbReference type="EMBL" id="GAL33272.1"/>
    </source>
</evidence>
<feature type="signal peptide" evidence="1">
    <location>
        <begin position="1"/>
        <end position="18"/>
    </location>
</feature>
<keyword evidence="1" id="KW-0732">Signal</keyword>
<evidence type="ECO:0000313" key="4">
    <source>
        <dbReference type="Proteomes" id="UP000029224"/>
    </source>
</evidence>
<dbReference type="InterPro" id="IPR032033">
    <property type="entry name" value="Cytochrome_P460"/>
</dbReference>
<dbReference type="InterPro" id="IPR038142">
    <property type="entry name" value="Cytochrome_P460_sp"/>
</dbReference>
<reference evidence="3 4" key="1">
    <citation type="submission" date="2014-09" db="EMBL/GenBank/DDBJ databases">
        <title>Vibrio maritimus JCM 19240. (C210) whole genome shotgun sequence.</title>
        <authorList>
            <person name="Sawabe T."/>
            <person name="Meirelles P."/>
            <person name="Nakanishi M."/>
            <person name="Sayaka M."/>
            <person name="Hattori M."/>
            <person name="Ohkuma M."/>
        </authorList>
    </citation>
    <scope>NUCLEOTIDE SEQUENCE [LARGE SCALE GENOMIC DNA]</scope>
    <source>
        <strain evidence="3 4">JCM 19240</strain>
    </source>
</reference>
<keyword evidence="4" id="KW-1185">Reference proteome</keyword>
<organism evidence="3 4">
    <name type="scientific">Vibrio maritimus</name>
    <dbReference type="NCBI Taxonomy" id="990268"/>
    <lineage>
        <taxon>Bacteria</taxon>
        <taxon>Pseudomonadati</taxon>
        <taxon>Pseudomonadota</taxon>
        <taxon>Gammaproteobacteria</taxon>
        <taxon>Vibrionales</taxon>
        <taxon>Vibrionaceae</taxon>
        <taxon>Vibrio</taxon>
    </lineage>
</organism>
<feature type="domain" description="Cytochrome P460" evidence="2">
    <location>
        <begin position="53"/>
        <end position="102"/>
    </location>
</feature>
<evidence type="ECO:0000256" key="1">
    <source>
        <dbReference type="SAM" id="SignalP"/>
    </source>
</evidence>
<comment type="caution">
    <text evidence="3">The sequence shown here is derived from an EMBL/GenBank/DDBJ whole genome shotgun (WGS) entry which is preliminary data.</text>
</comment>
<sequence length="118" mass="12859">MRKSFAMVAMLTAFGTNASLSNPADTYKELVDNKGNISFPTDFQTELVHVGTTAVIAPDSKRVQNLNGIYAQGAAVEHYNSTGEWPDGTVFVKDVKHTQSEHLTTGWSFISAVMTSFL</sequence>
<reference evidence="3 4" key="2">
    <citation type="submission" date="2014-09" db="EMBL/GenBank/DDBJ databases">
        <authorList>
            <consortium name="NBRP consortium"/>
            <person name="Sawabe T."/>
            <person name="Meirelles P."/>
            <person name="Nakanishi M."/>
            <person name="Sayaka M."/>
            <person name="Hattori M."/>
            <person name="Ohkuma M."/>
        </authorList>
    </citation>
    <scope>NUCLEOTIDE SEQUENCE [LARGE SCALE GENOMIC DNA]</scope>
    <source>
        <strain evidence="3 4">JCM 19240</strain>
    </source>
</reference>
<gene>
    <name evidence="3" type="ORF">JCM19240_1968</name>
</gene>